<keyword evidence="15" id="KW-1185">Reference proteome</keyword>
<gene>
    <name evidence="14" type="ORF">RQX22_18710</name>
</gene>
<proteinExistence type="inferred from homology"/>
<feature type="domain" description="Secretin/TonB short N-terminal" evidence="13">
    <location>
        <begin position="38"/>
        <end position="89"/>
    </location>
</feature>
<keyword evidence="14" id="KW-0675">Receptor</keyword>
<organism evidence="14 15">
    <name type="scientific">Sphingosinicella rhizophila</name>
    <dbReference type="NCBI Taxonomy" id="3050082"/>
    <lineage>
        <taxon>Bacteria</taxon>
        <taxon>Pseudomonadati</taxon>
        <taxon>Pseudomonadota</taxon>
        <taxon>Alphaproteobacteria</taxon>
        <taxon>Sphingomonadales</taxon>
        <taxon>Sphingosinicellaceae</taxon>
        <taxon>Sphingosinicella</taxon>
    </lineage>
</organism>
<keyword evidence="5 11" id="KW-0812">Transmembrane</keyword>
<accession>A0ABU3QC65</accession>
<dbReference type="InterPro" id="IPR036942">
    <property type="entry name" value="Beta-barrel_TonB_sf"/>
</dbReference>
<dbReference type="RefSeq" id="WP_315728631.1">
    <property type="nucleotide sequence ID" value="NZ_JAVUPU010000015.1"/>
</dbReference>
<evidence type="ECO:0000256" key="12">
    <source>
        <dbReference type="RuleBase" id="RU003357"/>
    </source>
</evidence>
<keyword evidence="6" id="KW-0408">Iron</keyword>
<evidence type="ECO:0000313" key="14">
    <source>
        <dbReference type="EMBL" id="MDT9600990.1"/>
    </source>
</evidence>
<reference evidence="14 15" key="1">
    <citation type="submission" date="2023-05" db="EMBL/GenBank/DDBJ databases">
        <authorList>
            <person name="Guo Y."/>
        </authorList>
    </citation>
    <scope>NUCLEOTIDE SEQUENCE [LARGE SCALE GENOMIC DNA]</scope>
    <source>
        <strain evidence="14 15">GR2756</strain>
    </source>
</reference>
<dbReference type="Pfam" id="PF07660">
    <property type="entry name" value="STN"/>
    <property type="match status" value="1"/>
</dbReference>
<dbReference type="Proteomes" id="UP001259572">
    <property type="component" value="Unassembled WGS sequence"/>
</dbReference>
<dbReference type="PROSITE" id="PS52016">
    <property type="entry name" value="TONB_DEPENDENT_REC_3"/>
    <property type="match status" value="1"/>
</dbReference>
<evidence type="ECO:0000256" key="3">
    <source>
        <dbReference type="ARBA" id="ARBA00022452"/>
    </source>
</evidence>
<keyword evidence="9 11" id="KW-0472">Membrane</keyword>
<evidence type="ECO:0000256" key="8">
    <source>
        <dbReference type="ARBA" id="ARBA00023077"/>
    </source>
</evidence>
<dbReference type="InterPro" id="IPR000531">
    <property type="entry name" value="Beta-barrel_TonB"/>
</dbReference>
<dbReference type="SUPFAM" id="SSF56935">
    <property type="entry name" value="Porins"/>
    <property type="match status" value="1"/>
</dbReference>
<dbReference type="PANTHER" id="PTHR32552">
    <property type="entry name" value="FERRICHROME IRON RECEPTOR-RELATED"/>
    <property type="match status" value="1"/>
</dbReference>
<keyword evidence="3 11" id="KW-1134">Transmembrane beta strand</keyword>
<evidence type="ECO:0000256" key="4">
    <source>
        <dbReference type="ARBA" id="ARBA00022496"/>
    </source>
</evidence>
<evidence type="ECO:0000259" key="13">
    <source>
        <dbReference type="SMART" id="SM00965"/>
    </source>
</evidence>
<dbReference type="Gene3D" id="3.55.50.30">
    <property type="match status" value="1"/>
</dbReference>
<comment type="caution">
    <text evidence="14">The sequence shown here is derived from an EMBL/GenBank/DDBJ whole genome shotgun (WGS) entry which is preliminary data.</text>
</comment>
<dbReference type="SMART" id="SM00965">
    <property type="entry name" value="STN"/>
    <property type="match status" value="1"/>
</dbReference>
<evidence type="ECO:0000256" key="6">
    <source>
        <dbReference type="ARBA" id="ARBA00023004"/>
    </source>
</evidence>
<evidence type="ECO:0000256" key="1">
    <source>
        <dbReference type="ARBA" id="ARBA00004571"/>
    </source>
</evidence>
<dbReference type="Pfam" id="PF00593">
    <property type="entry name" value="TonB_dep_Rec_b-barrel"/>
    <property type="match status" value="1"/>
</dbReference>
<evidence type="ECO:0000256" key="11">
    <source>
        <dbReference type="PROSITE-ProRule" id="PRU01360"/>
    </source>
</evidence>
<dbReference type="InterPro" id="IPR011662">
    <property type="entry name" value="Secretin/TonB_short_N"/>
</dbReference>
<evidence type="ECO:0000256" key="10">
    <source>
        <dbReference type="ARBA" id="ARBA00023237"/>
    </source>
</evidence>
<evidence type="ECO:0000256" key="2">
    <source>
        <dbReference type="ARBA" id="ARBA00022448"/>
    </source>
</evidence>
<name>A0ABU3QC65_9SPHN</name>
<evidence type="ECO:0000256" key="9">
    <source>
        <dbReference type="ARBA" id="ARBA00023136"/>
    </source>
</evidence>
<dbReference type="PANTHER" id="PTHR32552:SF81">
    <property type="entry name" value="TONB-DEPENDENT OUTER MEMBRANE RECEPTOR"/>
    <property type="match status" value="1"/>
</dbReference>
<sequence>MAVAAPAPLLAQQQTYAFDIPAQDLGSALRNFAQVSRQQVTFSGALVRGKRGNAVSGTYTAPQALDRLLAGTGLSVRRAVRGVLVLQRTAPAAQEGSTASPDARTTSALGEQALQAREAETGDISVKGETDEIVVTAQKREERLQDVPVPVTALSADRLVESNRRRLEDYYTAVPGLNFSMDNRGSPSMAIRGITTGAYVTPTVGFTIDDVPYGSSVVVSSFSPAPDADPNELSRIEILRGPQGTLYGASSLGGLIKYVTKAPELLETNGRIQAGLSSTSYGDEPGYSVSGAINLPIGSALAVRASGFVNSDAGYVDNVTTGEEDVNRTNVVGGRVAALWEPFSRFSLKLGALFQRRNSDGSSQVNLLPSLDRFQHAYLGGLGGHDRKVYSFTAHANAELGRLDLASITGYTVGESEDSYDVSAALGGLTGALFGVSGVAFAEDNKTRNFSQEIRATAPIGSRLELLAGVFYTHQRTDANGGFVLVDPVSYDRVSQALDQRIDQEYSEAALFADLTIEISDRFDVQIGGRWSSNEQSYQISSFGPLVPIFLGAPSPVIAPEVESQDESFTYLFTPRFRVTSDLMVYARLASGYRPGGPNPNQSAAIPATFGPDKTRNYEIGLKGEFLDRSLSVDASVYYVDWRDIQISLLDQATFLTYTANASRGRSQGIEFSIEARPIRGMTASLWGVYNDSELTRPLPANSSAFADAGDRLPYSSRYSAAASLEQRFPMFDGTGLISGSVAYVGKREGEFTGGARQLYPSYTKIDFKAGFEIKSWSLNMFVNNLTNSKGVLGGGLGTFPAFSFNYIRPRTAGINITRTF</sequence>
<keyword evidence="7" id="KW-0406">Ion transport</keyword>
<keyword evidence="2 11" id="KW-0813">Transport</keyword>
<keyword evidence="4" id="KW-0410">Iron transport</keyword>
<dbReference type="InterPro" id="IPR012910">
    <property type="entry name" value="Plug_dom"/>
</dbReference>
<dbReference type="EMBL" id="JAVUPU010000015">
    <property type="protein sequence ID" value="MDT9600990.1"/>
    <property type="molecule type" value="Genomic_DNA"/>
</dbReference>
<evidence type="ECO:0000256" key="7">
    <source>
        <dbReference type="ARBA" id="ARBA00023065"/>
    </source>
</evidence>
<evidence type="ECO:0000313" key="15">
    <source>
        <dbReference type="Proteomes" id="UP001259572"/>
    </source>
</evidence>
<comment type="similarity">
    <text evidence="11 12">Belongs to the TonB-dependent receptor family.</text>
</comment>
<comment type="subcellular location">
    <subcellularLocation>
        <location evidence="1 11">Cell outer membrane</location>
        <topology evidence="1 11">Multi-pass membrane protein</topology>
    </subcellularLocation>
</comment>
<dbReference type="Gene3D" id="2.40.170.20">
    <property type="entry name" value="TonB-dependent receptor, beta-barrel domain"/>
    <property type="match status" value="1"/>
</dbReference>
<keyword evidence="10 11" id="KW-0998">Cell outer membrane</keyword>
<protein>
    <submittedName>
        <fullName evidence="14">TonB-dependent receptor</fullName>
    </submittedName>
</protein>
<evidence type="ECO:0000256" key="5">
    <source>
        <dbReference type="ARBA" id="ARBA00022692"/>
    </source>
</evidence>
<dbReference type="Pfam" id="PF07715">
    <property type="entry name" value="Plug"/>
    <property type="match status" value="1"/>
</dbReference>
<keyword evidence="8 12" id="KW-0798">TonB box</keyword>
<dbReference type="InterPro" id="IPR039426">
    <property type="entry name" value="TonB-dep_rcpt-like"/>
</dbReference>